<sequence length="176" mass="19079">MNAKNMKKMPRKRSPLMTAAKAVMLVLSLVFSCAMPVLAGSGLLYNRESYGDNMAKTGIFMIFSAIFMTVGAILCLFRKNLPNILSAVLSVVGLILCLAMLKILTDHADTSGWTDKYTLSPVSGMYAARLLPCIIPAVMAAVIAAVQLCSYDLREQRRALKARKLAKKNAPAPPIV</sequence>
<feature type="transmembrane region" description="Helical" evidence="1">
    <location>
        <begin position="84"/>
        <end position="105"/>
    </location>
</feature>
<name>A0A315XZT0_RUMFL</name>
<keyword evidence="1" id="KW-0472">Membrane</keyword>
<organism evidence="2 3">
    <name type="scientific">Ruminococcus flavefaciens</name>
    <dbReference type="NCBI Taxonomy" id="1265"/>
    <lineage>
        <taxon>Bacteria</taxon>
        <taxon>Bacillati</taxon>
        <taxon>Bacillota</taxon>
        <taxon>Clostridia</taxon>
        <taxon>Eubacteriales</taxon>
        <taxon>Oscillospiraceae</taxon>
        <taxon>Ruminococcus</taxon>
    </lineage>
</organism>
<gene>
    <name evidence="2" type="ORF">IE37_01220</name>
</gene>
<dbReference type="PROSITE" id="PS51257">
    <property type="entry name" value="PROKAR_LIPOPROTEIN"/>
    <property type="match status" value="1"/>
</dbReference>
<feature type="transmembrane region" description="Helical" evidence="1">
    <location>
        <begin position="125"/>
        <end position="151"/>
    </location>
</feature>
<feature type="transmembrane region" description="Helical" evidence="1">
    <location>
        <begin position="55"/>
        <end position="77"/>
    </location>
</feature>
<protein>
    <submittedName>
        <fullName evidence="2">Uncharacterized protein</fullName>
    </submittedName>
</protein>
<dbReference type="Proteomes" id="UP000245720">
    <property type="component" value="Unassembled WGS sequence"/>
</dbReference>
<proteinExistence type="predicted"/>
<reference evidence="2 3" key="1">
    <citation type="submission" date="2018-05" db="EMBL/GenBank/DDBJ databases">
        <title>The Hungate 1000. A catalogue of reference genomes from the rumen microbiome.</title>
        <authorList>
            <person name="Kelly W."/>
        </authorList>
    </citation>
    <scope>NUCLEOTIDE SEQUENCE [LARGE SCALE GENOMIC DNA]</scope>
    <source>
        <strain evidence="2 3">SAb67</strain>
    </source>
</reference>
<accession>A0A315XZT0</accession>
<comment type="caution">
    <text evidence="2">The sequence shown here is derived from an EMBL/GenBank/DDBJ whole genome shotgun (WGS) entry which is preliminary data.</text>
</comment>
<keyword evidence="1" id="KW-0812">Transmembrane</keyword>
<keyword evidence="1" id="KW-1133">Transmembrane helix</keyword>
<dbReference type="EMBL" id="QGDI01000004">
    <property type="protein sequence ID" value="PWJ13416.1"/>
    <property type="molecule type" value="Genomic_DNA"/>
</dbReference>
<dbReference type="AlphaFoldDB" id="A0A315XZT0"/>
<evidence type="ECO:0000256" key="1">
    <source>
        <dbReference type="SAM" id="Phobius"/>
    </source>
</evidence>
<evidence type="ECO:0000313" key="2">
    <source>
        <dbReference type="EMBL" id="PWJ13416.1"/>
    </source>
</evidence>
<evidence type="ECO:0000313" key="3">
    <source>
        <dbReference type="Proteomes" id="UP000245720"/>
    </source>
</evidence>
<dbReference type="OrthoDB" id="1821654at2"/>
<dbReference type="RefSeq" id="WP_109726050.1">
    <property type="nucleotide sequence ID" value="NZ_QGDI01000004.1"/>
</dbReference>